<organism evidence="1 2">
    <name type="scientific">Yanofskybacteria sp. (strain GW2011_GWA1_39_13)</name>
    <dbReference type="NCBI Taxonomy" id="1619019"/>
    <lineage>
        <taxon>Bacteria</taxon>
        <taxon>Candidatus Yanofskyibacteriota</taxon>
    </lineage>
</organism>
<evidence type="ECO:0000313" key="1">
    <source>
        <dbReference type="EMBL" id="KKR02457.1"/>
    </source>
</evidence>
<dbReference type="Pfam" id="PF24585">
    <property type="entry name" value="YunG"/>
    <property type="match status" value="1"/>
</dbReference>
<accession>A0A0G0QL81</accession>
<proteinExistence type="predicted"/>
<dbReference type="AlphaFoldDB" id="A0A0G0QL81"/>
<dbReference type="InterPro" id="IPR056238">
    <property type="entry name" value="YunG-like"/>
</dbReference>
<gene>
    <name evidence="1" type="ORF">UT29_C0002G0019</name>
</gene>
<reference evidence="1 2" key="1">
    <citation type="journal article" date="2015" name="Nature">
        <title>rRNA introns, odd ribosomes, and small enigmatic genomes across a large radiation of phyla.</title>
        <authorList>
            <person name="Brown C.T."/>
            <person name="Hug L.A."/>
            <person name="Thomas B.C."/>
            <person name="Sharon I."/>
            <person name="Castelle C.J."/>
            <person name="Singh A."/>
            <person name="Wilkins M.J."/>
            <person name="Williams K.H."/>
            <person name="Banfield J.F."/>
        </authorList>
    </citation>
    <scope>NUCLEOTIDE SEQUENCE [LARGE SCALE GENOMIC DNA]</scope>
    <source>
        <strain evidence="2">GW2011_GWA1_39_13</strain>
    </source>
</reference>
<sequence length="149" mass="17198">MLSLAVRFFEGEYSVQLTLGQFQKLLPDICTKETSFDPDRWIPENPLWGHCAVVSLLANDFFGGGFVRAFLDGTPFADVGSHYWNVLPDGTEYDFTKVQFGRTELQLKGKLTKSDGKPIDREYLLKNEETKKRYELLRERFESYLQQAS</sequence>
<protein>
    <submittedName>
        <fullName evidence="1">Uncharacterized protein</fullName>
    </submittedName>
</protein>
<comment type="caution">
    <text evidence="1">The sequence shown here is derived from an EMBL/GenBank/DDBJ whole genome shotgun (WGS) entry which is preliminary data.</text>
</comment>
<dbReference type="Proteomes" id="UP000034845">
    <property type="component" value="Unassembled WGS sequence"/>
</dbReference>
<dbReference type="EMBL" id="LBWF01000002">
    <property type="protein sequence ID" value="KKR02457.1"/>
    <property type="molecule type" value="Genomic_DNA"/>
</dbReference>
<evidence type="ECO:0000313" key="2">
    <source>
        <dbReference type="Proteomes" id="UP000034845"/>
    </source>
</evidence>
<name>A0A0G0QL81_YANXG</name>